<sequence length="251" mass="27772">MPSSRPIPIGVSGRHLHISREDLDVTFGKDYQLTEDKPLTQPGQYAAKERVTLVGPRGVIENVRILGPVRSRTQVEISFTDARKLGLNPPIRDSGDLDNTPGITIVGPAGSVTIPEGVIIAKRHIHMTPEDAEEYKVVDGEIVRVVCGDERKLIFDEVLIRVSENYRLDFHIDFDEANSAGVKTGDLCYLLKKNGEVKVPEKREVVRRLVTEADVKEAEEKGLKIILVKGTIITPLALELGLSKGVIIDRR</sequence>
<evidence type="ECO:0000256" key="6">
    <source>
        <dbReference type="ARBA" id="ARBA00022723"/>
    </source>
</evidence>
<dbReference type="PANTHER" id="PTHR39453:SF1">
    <property type="entry name" value="PHOSPHATE PROPANOYLTRANSFERASE"/>
    <property type="match status" value="1"/>
</dbReference>
<keyword evidence="6" id="KW-0479">Metal-binding</keyword>
<evidence type="ECO:0000256" key="11">
    <source>
        <dbReference type="ARBA" id="ARBA00033077"/>
    </source>
</evidence>
<evidence type="ECO:0000256" key="4">
    <source>
        <dbReference type="ARBA" id="ARBA00020837"/>
    </source>
</evidence>
<evidence type="ECO:0000256" key="2">
    <source>
        <dbReference type="ARBA" id="ARBA00007342"/>
    </source>
</evidence>
<dbReference type="GO" id="GO:0046872">
    <property type="term" value="F:metal ion binding"/>
    <property type="evidence" value="ECO:0007669"/>
    <property type="project" value="UniProtKB-KW"/>
</dbReference>
<comment type="similarity">
    <text evidence="2">Belongs to the PduL family.</text>
</comment>
<keyword evidence="5 12" id="KW-0808">Transferase</keyword>
<evidence type="ECO:0000256" key="9">
    <source>
        <dbReference type="ARBA" id="ARBA00030044"/>
    </source>
</evidence>
<evidence type="ECO:0000256" key="7">
    <source>
        <dbReference type="ARBA" id="ARBA00022833"/>
    </source>
</evidence>
<dbReference type="InterPro" id="IPR008300">
    <property type="entry name" value="PTAC"/>
</dbReference>
<evidence type="ECO:0000256" key="10">
    <source>
        <dbReference type="ARBA" id="ARBA00030939"/>
    </source>
</evidence>
<dbReference type="EMBL" id="DQWE01000362">
    <property type="protein sequence ID" value="HDI83650.1"/>
    <property type="molecule type" value="Genomic_DNA"/>
</dbReference>
<evidence type="ECO:0000256" key="8">
    <source>
        <dbReference type="ARBA" id="ARBA00023315"/>
    </source>
</evidence>
<dbReference type="Proteomes" id="UP000885847">
    <property type="component" value="Unassembled WGS sequence"/>
</dbReference>
<dbReference type="PANTHER" id="PTHR39453">
    <property type="entry name" value="PHOSPHATE PROPANOYLTRANSFERASE"/>
    <property type="match status" value="1"/>
</dbReference>
<gene>
    <name evidence="12" type="primary">pduL</name>
    <name evidence="12" type="ORF">ENF18_07665</name>
</gene>
<accession>A0A7C0ZAK2</accession>
<reference evidence="12" key="1">
    <citation type="journal article" date="2020" name="mSystems">
        <title>Genome- and Community-Level Interaction Insights into Carbon Utilization and Element Cycling Functions of Hydrothermarchaeota in Hydrothermal Sediment.</title>
        <authorList>
            <person name="Zhou Z."/>
            <person name="Liu Y."/>
            <person name="Xu W."/>
            <person name="Pan J."/>
            <person name="Luo Z.H."/>
            <person name="Li M."/>
        </authorList>
    </citation>
    <scope>NUCLEOTIDE SEQUENCE [LARGE SCALE GENOMIC DNA]</scope>
    <source>
        <strain evidence="12">HyVt-102</strain>
    </source>
</reference>
<protein>
    <recommendedName>
        <fullName evidence="4">Phosphate propanoyltransferase</fullName>
        <ecNumber evidence="3">2.3.1.222</ecNumber>
    </recommendedName>
    <alternativeName>
        <fullName evidence="10">Phosphate acyltransferase PduL</fullName>
    </alternativeName>
    <alternativeName>
        <fullName evidence="9">Phosphotransacylase PduL</fullName>
    </alternativeName>
    <alternativeName>
        <fullName evidence="11">Propanediol utilization protein PduL</fullName>
    </alternativeName>
</protein>
<dbReference type="EC" id="2.3.1.222" evidence="3"/>
<proteinExistence type="inferred from homology"/>
<evidence type="ECO:0000256" key="5">
    <source>
        <dbReference type="ARBA" id="ARBA00022679"/>
    </source>
</evidence>
<dbReference type="Pfam" id="PF06130">
    <property type="entry name" value="PTAC"/>
    <property type="match status" value="1"/>
</dbReference>
<comment type="caution">
    <text evidence="12">The sequence shown here is derived from an EMBL/GenBank/DDBJ whole genome shotgun (WGS) entry which is preliminary data.</text>
</comment>
<comment type="cofactor">
    <cofactor evidence="1">
        <name>Zn(2+)</name>
        <dbReference type="ChEBI" id="CHEBI:29105"/>
    </cofactor>
</comment>
<evidence type="ECO:0000313" key="12">
    <source>
        <dbReference type="EMBL" id="HDI83650.1"/>
    </source>
</evidence>
<dbReference type="GO" id="GO:0016747">
    <property type="term" value="F:acyltransferase activity, transferring groups other than amino-acyl groups"/>
    <property type="evidence" value="ECO:0007669"/>
    <property type="project" value="InterPro"/>
</dbReference>
<name>A0A7C0ZAK2_UNCW3</name>
<evidence type="ECO:0000256" key="1">
    <source>
        <dbReference type="ARBA" id="ARBA00001947"/>
    </source>
</evidence>
<dbReference type="AlphaFoldDB" id="A0A7C0ZAK2"/>
<evidence type="ECO:0000256" key="3">
    <source>
        <dbReference type="ARBA" id="ARBA00012206"/>
    </source>
</evidence>
<dbReference type="NCBIfam" id="NF011652">
    <property type="entry name" value="PRK15070.1"/>
    <property type="match status" value="1"/>
</dbReference>
<keyword evidence="7" id="KW-0862">Zinc</keyword>
<keyword evidence="8 12" id="KW-0012">Acyltransferase</keyword>
<organism evidence="12">
    <name type="scientific">candidate division WOR-3 bacterium</name>
    <dbReference type="NCBI Taxonomy" id="2052148"/>
    <lineage>
        <taxon>Bacteria</taxon>
        <taxon>Bacteria division WOR-3</taxon>
    </lineage>
</organism>